<evidence type="ECO:0000259" key="11">
    <source>
        <dbReference type="PROSITE" id="PS51706"/>
    </source>
</evidence>
<dbReference type="Pfam" id="PF01926">
    <property type="entry name" value="MMR_HSR1"/>
    <property type="match status" value="1"/>
</dbReference>
<dbReference type="RefSeq" id="WP_407338268.1">
    <property type="nucleotide sequence ID" value="NZ_CP136862.1"/>
</dbReference>
<comment type="function">
    <text evidence="10">Necessary for normal cell division and for the maintenance of normal septation.</text>
</comment>
<keyword evidence="6" id="KW-0460">Magnesium</keyword>
<keyword evidence="13" id="KW-1185">Reference proteome</keyword>
<dbReference type="PANTHER" id="PTHR11649:SF13">
    <property type="entry name" value="ENGB-TYPE G DOMAIN-CONTAINING PROTEIN"/>
    <property type="match status" value="1"/>
</dbReference>
<dbReference type="InterPro" id="IPR030393">
    <property type="entry name" value="G_ENGB_dom"/>
</dbReference>
<keyword evidence="9 10" id="KW-0131">Cell cycle</keyword>
<evidence type="ECO:0000256" key="5">
    <source>
        <dbReference type="ARBA" id="ARBA00022741"/>
    </source>
</evidence>
<dbReference type="Proteomes" id="UP001626536">
    <property type="component" value="Chromosome"/>
</dbReference>
<evidence type="ECO:0000256" key="3">
    <source>
        <dbReference type="ARBA" id="ARBA00022618"/>
    </source>
</evidence>
<name>A0ABZ0HSD7_9HYPH</name>
<dbReference type="InterPro" id="IPR019987">
    <property type="entry name" value="GTP-bd_ribosome_bio_YsxC"/>
</dbReference>
<dbReference type="CDD" id="cd01876">
    <property type="entry name" value="YihA_EngB"/>
    <property type="match status" value="1"/>
</dbReference>
<keyword evidence="4" id="KW-0479">Metal-binding</keyword>
<proteinExistence type="inferred from homology"/>
<dbReference type="EMBL" id="CP136862">
    <property type="protein sequence ID" value="WOJ88831.1"/>
    <property type="molecule type" value="Genomic_DNA"/>
</dbReference>
<comment type="cofactor">
    <cofactor evidence="1">
        <name>Mg(2+)</name>
        <dbReference type="ChEBI" id="CHEBI:18420"/>
    </cofactor>
</comment>
<dbReference type="PANTHER" id="PTHR11649">
    <property type="entry name" value="MSS1/TRME-RELATED GTP-BINDING PROTEIN"/>
    <property type="match status" value="1"/>
</dbReference>
<keyword evidence="5 10" id="KW-0547">Nucleotide-binding</keyword>
<keyword evidence="7 10" id="KW-0342">GTP-binding</keyword>
<dbReference type="PROSITE" id="PS51706">
    <property type="entry name" value="G_ENGB"/>
    <property type="match status" value="1"/>
</dbReference>
<dbReference type="NCBIfam" id="TIGR03598">
    <property type="entry name" value="GTPase_YsxC"/>
    <property type="match status" value="1"/>
</dbReference>
<evidence type="ECO:0000256" key="9">
    <source>
        <dbReference type="ARBA" id="ARBA00023306"/>
    </source>
</evidence>
<sequence>MQIVEQDDGAAEDDPVSGSPDFFELGRKLFAADCAFMWGTAKVAELPPPGAPEIAFAGRSNVGKSSLLNALTNRKGLARASNTPGRTRELNFFALGGPAETAKLRLVDMPGYGYAAASKEKIANWTDLMRDFLRGRAQLLRVFVLVDGRHGVKPIDLEMFDLLDRAAMSYQIVLTKQDEVKKSDQDQRIAETLGALQRRPAAFPEVLFTSSQSGEGVGALRAGIARLLAERGS</sequence>
<reference evidence="12 13" key="1">
    <citation type="submission" date="2023-10" db="EMBL/GenBank/DDBJ databases">
        <title>Novel methanotroph of the genus Methylocapsa from a subarctic wetland.</title>
        <authorList>
            <person name="Belova S.E."/>
            <person name="Oshkin I.Y."/>
            <person name="Miroshnikov K."/>
            <person name="Dedysh S.N."/>
        </authorList>
    </citation>
    <scope>NUCLEOTIDE SEQUENCE [LARGE SCALE GENOMIC DNA]</scope>
    <source>
        <strain evidence="12 13">RX1</strain>
    </source>
</reference>
<dbReference type="SUPFAM" id="SSF52540">
    <property type="entry name" value="P-loop containing nucleoside triphosphate hydrolases"/>
    <property type="match status" value="1"/>
</dbReference>
<gene>
    <name evidence="12" type="primary">yihA</name>
    <name evidence="10" type="synonym">engB</name>
    <name evidence="12" type="ORF">RZS28_13575</name>
</gene>
<accession>A0ABZ0HSD7</accession>
<evidence type="ECO:0000256" key="6">
    <source>
        <dbReference type="ARBA" id="ARBA00022842"/>
    </source>
</evidence>
<evidence type="ECO:0000256" key="2">
    <source>
        <dbReference type="ARBA" id="ARBA00009638"/>
    </source>
</evidence>
<evidence type="ECO:0000256" key="8">
    <source>
        <dbReference type="ARBA" id="ARBA00023210"/>
    </source>
</evidence>
<dbReference type="HAMAP" id="MF_00321">
    <property type="entry name" value="GTPase_EngB"/>
    <property type="match status" value="1"/>
</dbReference>
<dbReference type="Gene3D" id="3.40.50.300">
    <property type="entry name" value="P-loop containing nucleotide triphosphate hydrolases"/>
    <property type="match status" value="1"/>
</dbReference>
<feature type="domain" description="EngB-type G" evidence="11">
    <location>
        <begin position="50"/>
        <end position="230"/>
    </location>
</feature>
<dbReference type="InterPro" id="IPR027417">
    <property type="entry name" value="P-loop_NTPase"/>
</dbReference>
<dbReference type="InterPro" id="IPR006073">
    <property type="entry name" value="GTP-bd"/>
</dbReference>
<evidence type="ECO:0000256" key="4">
    <source>
        <dbReference type="ARBA" id="ARBA00022723"/>
    </source>
</evidence>
<keyword evidence="3 10" id="KW-0132">Cell division</keyword>
<evidence type="ECO:0000313" key="13">
    <source>
        <dbReference type="Proteomes" id="UP001626536"/>
    </source>
</evidence>
<evidence type="ECO:0000313" key="12">
    <source>
        <dbReference type="EMBL" id="WOJ88831.1"/>
    </source>
</evidence>
<keyword evidence="8 10" id="KW-0717">Septation</keyword>
<comment type="similarity">
    <text evidence="2 10">Belongs to the TRAFAC class TrmE-Era-EngA-EngB-Septin-like GTPase superfamily. EngB GTPase family.</text>
</comment>
<evidence type="ECO:0000256" key="1">
    <source>
        <dbReference type="ARBA" id="ARBA00001946"/>
    </source>
</evidence>
<protein>
    <recommendedName>
        <fullName evidence="10">Probable GTP-binding protein EngB</fullName>
    </recommendedName>
</protein>
<evidence type="ECO:0000256" key="10">
    <source>
        <dbReference type="HAMAP-Rule" id="MF_00321"/>
    </source>
</evidence>
<organism evidence="12 13">
    <name type="scientific">Methylocapsa polymorpha</name>
    <dbReference type="NCBI Taxonomy" id="3080828"/>
    <lineage>
        <taxon>Bacteria</taxon>
        <taxon>Pseudomonadati</taxon>
        <taxon>Pseudomonadota</taxon>
        <taxon>Alphaproteobacteria</taxon>
        <taxon>Hyphomicrobiales</taxon>
        <taxon>Beijerinckiaceae</taxon>
        <taxon>Methylocapsa</taxon>
    </lineage>
</organism>
<evidence type="ECO:0000256" key="7">
    <source>
        <dbReference type="ARBA" id="ARBA00023134"/>
    </source>
</evidence>